<dbReference type="InterPro" id="IPR025049">
    <property type="entry name" value="Mfa-like_1"/>
</dbReference>
<name>A0AAJ4X9I3_9SPHI</name>
<dbReference type="Pfam" id="PF13149">
    <property type="entry name" value="Mfa_like_1"/>
    <property type="match status" value="1"/>
</dbReference>
<dbReference type="AlphaFoldDB" id="A0AAJ4X9I3"/>
<dbReference type="KEGG" id="smiz:4412673_01014"/>
<dbReference type="EMBL" id="LT906468">
    <property type="protein sequence ID" value="SNV44908.1"/>
    <property type="molecule type" value="Genomic_DNA"/>
</dbReference>
<dbReference type="Proteomes" id="UP000215355">
    <property type="component" value="Chromosome 1"/>
</dbReference>
<dbReference type="RefSeq" id="WP_093098918.1">
    <property type="nucleotide sequence ID" value="NZ_FNGK01000003.1"/>
</dbReference>
<evidence type="ECO:0008006" key="3">
    <source>
        <dbReference type="Google" id="ProtNLM"/>
    </source>
</evidence>
<organism evidence="1 2">
    <name type="scientific">Sphingobacterium mizutaii</name>
    <dbReference type="NCBI Taxonomy" id="1010"/>
    <lineage>
        <taxon>Bacteria</taxon>
        <taxon>Pseudomonadati</taxon>
        <taxon>Bacteroidota</taxon>
        <taxon>Sphingobacteriia</taxon>
        <taxon>Sphingobacteriales</taxon>
        <taxon>Sphingobacteriaceae</taxon>
        <taxon>Sphingobacterium</taxon>
    </lineage>
</organism>
<proteinExistence type="predicted"/>
<sequence length="560" mass="62705">MMTNKATLFLLSSLICILILNCCKPRDIELASDKGITFRVSGIEEGGSTELMGSTKGRNTENPDRLSIHREIRNVQGLDIDLMIEETAVNNLALAKTAITSPISDNTVYFIMLFEADGKGNAVKFKYSVKSTGNGPTIPFPANRNTQYRWFAYSFNSDENFPQPIVESPILDINSSSVGDGSDFLYATGAITTSNDPNAANQVPITFKRMVSAIRFEIDARGVFSSIKDLQFDFPASENGFRNGKFSFRNGVFTETSNAEQFSRSAWLDHIADTIPTGWVKYQQLLTVPNGEPMNFQALLKSLTITSQTITPGNPTAITFADRNYGVPTAGILFDFPDFTPVAGKRYTIKLRLRENPISAGGSQWARGNLTYVANSPENKYRFWYDNNFIKNVNGGMNNFIERDYFDTRPPRGEPQAPPSNWDPCALVYPEKTWRLPTEAEFLRLGADAESYDRHRVDQENNQGWYGSWGNRSSIGPPRYKNNDLNFVAAGYRDRKTRALQKFNYRGFGTFSADEGFFKTSDTSKFFHIDYGGSIIGFDLGIRITTATDGRGVNVRCVRR</sequence>
<evidence type="ECO:0000313" key="2">
    <source>
        <dbReference type="Proteomes" id="UP000215355"/>
    </source>
</evidence>
<gene>
    <name evidence="1" type="ORF">SAMEA4412673_01014</name>
</gene>
<protein>
    <recommendedName>
        <fullName evidence="3">Major paralogous domain-containing protein</fullName>
    </recommendedName>
</protein>
<accession>A0AAJ4X9I3</accession>
<reference evidence="1 2" key="1">
    <citation type="submission" date="2017-06" db="EMBL/GenBank/DDBJ databases">
        <authorList>
            <consortium name="Pathogen Informatics"/>
        </authorList>
    </citation>
    <scope>NUCLEOTIDE SEQUENCE [LARGE SCALE GENOMIC DNA]</scope>
    <source>
        <strain evidence="1 2">NCTC12149</strain>
    </source>
</reference>
<dbReference type="CDD" id="cd13120">
    <property type="entry name" value="BF2867_like_N"/>
    <property type="match status" value="1"/>
</dbReference>
<evidence type="ECO:0000313" key="1">
    <source>
        <dbReference type="EMBL" id="SNV44908.1"/>
    </source>
</evidence>